<accession>B4CWH0</accession>
<dbReference type="GO" id="GO:0015627">
    <property type="term" value="C:type II protein secretion system complex"/>
    <property type="evidence" value="ECO:0007669"/>
    <property type="project" value="InterPro"/>
</dbReference>
<name>B4CWH0_9BACT</name>
<keyword evidence="2" id="KW-1133">Transmembrane helix</keyword>
<dbReference type="InterPro" id="IPR045584">
    <property type="entry name" value="Pilin-like"/>
</dbReference>
<feature type="transmembrane region" description="Helical" evidence="2">
    <location>
        <begin position="12"/>
        <end position="33"/>
    </location>
</feature>
<dbReference type="InterPro" id="IPR000983">
    <property type="entry name" value="Bac_GSPG_pilin"/>
</dbReference>
<dbReference type="Proteomes" id="UP000005824">
    <property type="component" value="Unassembled WGS sequence"/>
</dbReference>
<evidence type="ECO:0000256" key="2">
    <source>
        <dbReference type="SAM" id="Phobius"/>
    </source>
</evidence>
<reference evidence="3 4" key="1">
    <citation type="journal article" date="2011" name="J. Bacteriol.">
        <title>Genome sequence of Chthoniobacter flavus Ellin428, an aerobic heterotrophic soil bacterium.</title>
        <authorList>
            <person name="Kant R."/>
            <person name="van Passel M.W."/>
            <person name="Palva A."/>
            <person name="Lucas S."/>
            <person name="Lapidus A."/>
            <person name="Glavina Del Rio T."/>
            <person name="Dalin E."/>
            <person name="Tice H."/>
            <person name="Bruce D."/>
            <person name="Goodwin L."/>
            <person name="Pitluck S."/>
            <person name="Larimer F.W."/>
            <person name="Land M.L."/>
            <person name="Hauser L."/>
            <person name="Sangwan P."/>
            <person name="de Vos W.M."/>
            <person name="Janssen P.H."/>
            <person name="Smidt H."/>
        </authorList>
    </citation>
    <scope>NUCLEOTIDE SEQUENCE [LARGE SCALE GENOMIC DNA]</scope>
    <source>
        <strain evidence="3 4">Ellin428</strain>
    </source>
</reference>
<sequence length="244" mass="25949" precursor="true">MKTSKTNAFTLIELLVVISIIAILAGIALPVFGEVQVRGAQTKALSNAKQVGTACKLFAMDYSGNYPRWTDMSVNPPTPSTTDGINDSNSVLKTLLPDYITDETIFWNPKAAGYCAKTPPDNKIGAQTGAGQGGVALDTGENGWGYVAGLNDTSNARWPLIADGAPAGVYDTNENNAGGVWKGKKAVLIRVDISGTVETLYTKNHTIKRDDDPTKNALTVDDQNGWVDQGLQVRGPNQHAIVLS</sequence>
<dbReference type="STRING" id="497964.CfE428DRAFT_1007"/>
<dbReference type="Gene3D" id="3.30.700.10">
    <property type="entry name" value="Glycoprotein, Type 4 Pilin"/>
    <property type="match status" value="1"/>
</dbReference>
<protein>
    <recommendedName>
        <fullName evidence="5">Prepilin-type N-terminal cleavage/methylation domain-containing protein</fullName>
    </recommendedName>
</protein>
<comment type="caution">
    <text evidence="3">The sequence shown here is derived from an EMBL/GenBank/DDBJ whole genome shotgun (WGS) entry which is preliminary data.</text>
</comment>
<dbReference type="eggNOG" id="COG2165">
    <property type="taxonomic scope" value="Bacteria"/>
</dbReference>
<dbReference type="RefSeq" id="WP_006978334.1">
    <property type="nucleotide sequence ID" value="NZ_ABVL01000002.1"/>
</dbReference>
<dbReference type="NCBIfam" id="TIGR02532">
    <property type="entry name" value="IV_pilin_GFxxxE"/>
    <property type="match status" value="1"/>
</dbReference>
<dbReference type="InParanoid" id="B4CWH0"/>
<dbReference type="PANTHER" id="PTHR30093">
    <property type="entry name" value="GENERAL SECRETION PATHWAY PROTEIN G"/>
    <property type="match status" value="1"/>
</dbReference>
<dbReference type="EMBL" id="ABVL01000002">
    <property type="protein sequence ID" value="EDY21762.1"/>
    <property type="molecule type" value="Genomic_DNA"/>
</dbReference>
<dbReference type="Pfam" id="PF07963">
    <property type="entry name" value="N_methyl"/>
    <property type="match status" value="1"/>
</dbReference>
<evidence type="ECO:0000256" key="1">
    <source>
        <dbReference type="ARBA" id="ARBA00022481"/>
    </source>
</evidence>
<evidence type="ECO:0008006" key="5">
    <source>
        <dbReference type="Google" id="ProtNLM"/>
    </source>
</evidence>
<gene>
    <name evidence="3" type="ORF">CfE428DRAFT_1007</name>
</gene>
<keyword evidence="4" id="KW-1185">Reference proteome</keyword>
<dbReference type="AlphaFoldDB" id="B4CWH0"/>
<dbReference type="GO" id="GO:0015628">
    <property type="term" value="P:protein secretion by the type II secretion system"/>
    <property type="evidence" value="ECO:0007669"/>
    <property type="project" value="InterPro"/>
</dbReference>
<evidence type="ECO:0000313" key="4">
    <source>
        <dbReference type="Proteomes" id="UP000005824"/>
    </source>
</evidence>
<organism evidence="3 4">
    <name type="scientific">Chthoniobacter flavus Ellin428</name>
    <dbReference type="NCBI Taxonomy" id="497964"/>
    <lineage>
        <taxon>Bacteria</taxon>
        <taxon>Pseudomonadati</taxon>
        <taxon>Verrucomicrobiota</taxon>
        <taxon>Spartobacteria</taxon>
        <taxon>Chthoniobacterales</taxon>
        <taxon>Chthoniobacteraceae</taxon>
        <taxon>Chthoniobacter</taxon>
    </lineage>
</organism>
<dbReference type="SUPFAM" id="SSF54523">
    <property type="entry name" value="Pili subunits"/>
    <property type="match status" value="1"/>
</dbReference>
<proteinExistence type="predicted"/>
<keyword evidence="2" id="KW-0812">Transmembrane</keyword>
<evidence type="ECO:0000313" key="3">
    <source>
        <dbReference type="EMBL" id="EDY21762.1"/>
    </source>
</evidence>
<keyword evidence="1" id="KW-0488">Methylation</keyword>
<dbReference type="PRINTS" id="PR00813">
    <property type="entry name" value="BCTERIALGSPG"/>
</dbReference>
<keyword evidence="2" id="KW-0472">Membrane</keyword>
<dbReference type="InterPro" id="IPR012902">
    <property type="entry name" value="N_methyl_site"/>
</dbReference>